<dbReference type="Proteomes" id="UP000266089">
    <property type="component" value="Unassembled WGS sequence"/>
</dbReference>
<name>A0A399E2Q8_9DEIN</name>
<dbReference type="InterPro" id="IPR036452">
    <property type="entry name" value="Ribo_hydro-like"/>
</dbReference>
<organism evidence="4 5">
    <name type="scientific">Meiothermus taiwanensis</name>
    <dbReference type="NCBI Taxonomy" id="172827"/>
    <lineage>
        <taxon>Bacteria</taxon>
        <taxon>Thermotogati</taxon>
        <taxon>Deinococcota</taxon>
        <taxon>Deinococci</taxon>
        <taxon>Thermales</taxon>
        <taxon>Thermaceae</taxon>
        <taxon>Meiothermus</taxon>
    </lineage>
</organism>
<sequence length="323" mass="35757">MYRNKGRFWCKLLGVPRKIILDCDPGHDDAIAIMLALASEELEVLGITTVHGNVGLERTTRNALVVREVLGKSVPIYAGADRPLVRDRISAEAVHGVSGLEGPHLPTPTGQVEPQHAVHFIIEQVLRYPGEVTLVPVGPLTNIALAMRLEPRIIPQIREIVLMGGSIDIGNWTPSAEFNILCDPHAAKIVFGAGVPLVMMGLNLTHQTIAHPERVARFRALGTRVGNFVAELLEFFREHHVQRYKWDGAPIHDACAVAYLLRPGLFKTAMFNVEIEANEGLAFGRTVCDYWRVTGRQPNCEVGLEVDVDGFYNLLLERIARYA</sequence>
<gene>
    <name evidence="4" type="primary">rihB</name>
    <name evidence="4" type="ORF">Mcate_00994</name>
</gene>
<dbReference type="CDD" id="cd02651">
    <property type="entry name" value="nuc_hydro_IU_UC_XIUA"/>
    <property type="match status" value="1"/>
</dbReference>
<dbReference type="PANTHER" id="PTHR12304:SF4">
    <property type="entry name" value="URIDINE NUCLEOSIDASE"/>
    <property type="match status" value="1"/>
</dbReference>
<dbReference type="GO" id="GO:0008477">
    <property type="term" value="F:purine nucleosidase activity"/>
    <property type="evidence" value="ECO:0007669"/>
    <property type="project" value="TreeGrafter"/>
</dbReference>
<comment type="caution">
    <text evidence="4">The sequence shown here is derived from an EMBL/GenBank/DDBJ whole genome shotgun (WGS) entry which is preliminary data.</text>
</comment>
<dbReference type="PROSITE" id="PS01247">
    <property type="entry name" value="IUNH"/>
    <property type="match status" value="1"/>
</dbReference>
<evidence type="ECO:0000259" key="3">
    <source>
        <dbReference type="Pfam" id="PF01156"/>
    </source>
</evidence>
<dbReference type="GO" id="GO:0006152">
    <property type="term" value="P:purine nucleoside catabolic process"/>
    <property type="evidence" value="ECO:0007669"/>
    <property type="project" value="TreeGrafter"/>
</dbReference>
<dbReference type="InterPro" id="IPR015910">
    <property type="entry name" value="I/U_nuclsd_hydro_CS"/>
</dbReference>
<keyword evidence="2 4" id="KW-0326">Glycosidase</keyword>
<dbReference type="GO" id="GO:0045437">
    <property type="term" value="F:uridine nucleosidase activity"/>
    <property type="evidence" value="ECO:0007669"/>
    <property type="project" value="UniProtKB-ARBA"/>
</dbReference>
<evidence type="ECO:0000256" key="1">
    <source>
        <dbReference type="ARBA" id="ARBA00022801"/>
    </source>
</evidence>
<dbReference type="GO" id="GO:0005829">
    <property type="term" value="C:cytosol"/>
    <property type="evidence" value="ECO:0007669"/>
    <property type="project" value="TreeGrafter"/>
</dbReference>
<dbReference type="AlphaFoldDB" id="A0A399E2Q8"/>
<dbReference type="InterPro" id="IPR023186">
    <property type="entry name" value="IUNH"/>
</dbReference>
<dbReference type="Gene3D" id="3.90.245.10">
    <property type="entry name" value="Ribonucleoside hydrolase-like"/>
    <property type="match status" value="1"/>
</dbReference>
<feature type="domain" description="Inosine/uridine-preferring nucleoside hydrolase" evidence="3">
    <location>
        <begin position="19"/>
        <end position="312"/>
    </location>
</feature>
<evidence type="ECO:0000256" key="2">
    <source>
        <dbReference type="ARBA" id="ARBA00023295"/>
    </source>
</evidence>
<protein>
    <submittedName>
        <fullName evidence="4">Pyrimidine-specific ribonucleoside hydrolase RihB</fullName>
        <ecNumber evidence="4">3.2.2.8</ecNumber>
    </submittedName>
</protein>
<dbReference type="EMBL" id="QWKX01000018">
    <property type="protein sequence ID" value="RIH78108.1"/>
    <property type="molecule type" value="Genomic_DNA"/>
</dbReference>
<dbReference type="PANTHER" id="PTHR12304">
    <property type="entry name" value="INOSINE-URIDINE PREFERRING NUCLEOSIDE HYDROLASE"/>
    <property type="match status" value="1"/>
</dbReference>
<keyword evidence="1 4" id="KW-0378">Hydrolase</keyword>
<dbReference type="EC" id="3.2.2.8" evidence="4"/>
<dbReference type="InterPro" id="IPR001910">
    <property type="entry name" value="Inosine/uridine_hydrolase_dom"/>
</dbReference>
<accession>A0A399E2Q8</accession>
<dbReference type="SUPFAM" id="SSF53590">
    <property type="entry name" value="Nucleoside hydrolase"/>
    <property type="match status" value="1"/>
</dbReference>
<evidence type="ECO:0000313" key="5">
    <source>
        <dbReference type="Proteomes" id="UP000266089"/>
    </source>
</evidence>
<evidence type="ECO:0000313" key="4">
    <source>
        <dbReference type="EMBL" id="RIH78108.1"/>
    </source>
</evidence>
<dbReference type="Pfam" id="PF01156">
    <property type="entry name" value="IU_nuc_hydro"/>
    <property type="match status" value="1"/>
</dbReference>
<proteinExistence type="predicted"/>
<reference evidence="4 5" key="1">
    <citation type="submission" date="2018-08" db="EMBL/GenBank/DDBJ databases">
        <title>Meiothermus cateniformans JCM 15151 genome sequencing project.</title>
        <authorList>
            <person name="Da Costa M.S."/>
            <person name="Albuquerque L."/>
            <person name="Raposo P."/>
            <person name="Froufe H.J.C."/>
            <person name="Barroso C.S."/>
            <person name="Egas C."/>
        </authorList>
    </citation>
    <scope>NUCLEOTIDE SEQUENCE [LARGE SCALE GENOMIC DNA]</scope>
    <source>
        <strain evidence="4 5">JCM 15151</strain>
    </source>
</reference>